<gene>
    <name evidence="1" type="ORF">AKSOIL_0241</name>
</gene>
<name>C0INH0_9BACT</name>
<proteinExistence type="predicted"/>
<organism evidence="1">
    <name type="scientific">uncultured bacterium BLR12</name>
    <dbReference type="NCBI Taxonomy" id="506514"/>
    <lineage>
        <taxon>Bacteria</taxon>
        <taxon>environmental samples</taxon>
    </lineage>
</organism>
<dbReference type="EMBL" id="EU408351">
    <property type="protein sequence ID" value="ACN58856.1"/>
    <property type="molecule type" value="Genomic_DNA"/>
</dbReference>
<dbReference type="AlphaFoldDB" id="C0INH0"/>
<sequence length="33" mass="3946">MINICLLTIHIFINRLSYAIPNSTFKYLRFSNQ</sequence>
<evidence type="ECO:0000313" key="1">
    <source>
        <dbReference type="EMBL" id="ACN58856.1"/>
    </source>
</evidence>
<accession>C0INH0</accession>
<reference evidence="1" key="1">
    <citation type="journal article" date="2009" name="ISME J.">
        <title>Functional metagenomics reveals diverse beta-lactamases in a remote Alaskan soil.</title>
        <authorList>
            <person name="Allen H.K."/>
            <person name="Moe L.A."/>
            <person name="Rodbumrer J."/>
            <person name="Gaarder A."/>
            <person name="Handelsman J."/>
        </authorList>
    </citation>
    <scope>NUCLEOTIDE SEQUENCE</scope>
</reference>
<protein>
    <submittedName>
        <fullName evidence="1">Uncharacterized protein</fullName>
    </submittedName>
</protein>